<feature type="chain" id="PRO_5039103599" description="D-alanyl-D-alanine dipeptidase" evidence="11">
    <location>
        <begin position="19"/>
        <end position="247"/>
    </location>
</feature>
<evidence type="ECO:0000313" key="13">
    <source>
        <dbReference type="Proteomes" id="UP000572680"/>
    </source>
</evidence>
<evidence type="ECO:0000256" key="7">
    <source>
        <dbReference type="ARBA" id="ARBA00023049"/>
    </source>
</evidence>
<keyword evidence="4 9" id="KW-0378">Hydrolase</keyword>
<feature type="active site" description="Proton donor/acceptor" evidence="9">
    <location>
        <position position="226"/>
    </location>
</feature>
<dbReference type="InterPro" id="IPR000755">
    <property type="entry name" value="A_A_dipeptidase"/>
</dbReference>
<reference evidence="12 13" key="1">
    <citation type="submission" date="2020-08" db="EMBL/GenBank/DDBJ databases">
        <title>Genomic Encyclopedia of Type Strains, Phase IV (KMG-IV): sequencing the most valuable type-strain genomes for metagenomic binning, comparative biology and taxonomic classification.</title>
        <authorList>
            <person name="Goeker M."/>
        </authorList>
    </citation>
    <scope>NUCLEOTIDE SEQUENCE [LARGE SCALE GENOMIC DNA]</scope>
    <source>
        <strain evidence="12 13">DSM 44197</strain>
    </source>
</reference>
<dbReference type="RefSeq" id="WP_182842724.1">
    <property type="nucleotide sequence ID" value="NZ_BAAALP010000035.1"/>
</dbReference>
<sequence>MLLNSLAAVPLLASGLTAAPALPDGFVDLRRVAPSVLHDIRYQTAHNFVGRPIDGYRAPKCLLTKKAATALAKAQRALVAKGYTLKVYDCYRPQRAVNHFVRWAEDVDDQRMKREFYPWMSKTRLFSGGYIAKKSGHSRGSTVDLTLVKLPARAQRPYVPGEPLQPCTGPQARRFPDNSVDMGTGYDCFDSLANTADPRVTGQAKANRKLLKTTLERQGFANYSKEWWHFTLKNEPFPNRYFDFPVQ</sequence>
<evidence type="ECO:0000256" key="10">
    <source>
        <dbReference type="PIRNR" id="PIRNR026671"/>
    </source>
</evidence>
<dbReference type="EC" id="3.4.13.22" evidence="9 10"/>
<evidence type="ECO:0000256" key="3">
    <source>
        <dbReference type="ARBA" id="ARBA00022723"/>
    </source>
</evidence>
<name>A0A7W3QKU4_ACTNM</name>
<dbReference type="GO" id="GO:0008270">
    <property type="term" value="F:zinc ion binding"/>
    <property type="evidence" value="ECO:0007669"/>
    <property type="project" value="UniProtKB-UniRule"/>
</dbReference>
<feature type="binding site" evidence="9">
    <location>
        <position position="229"/>
    </location>
    <ligand>
        <name>Zn(2+)</name>
        <dbReference type="ChEBI" id="CHEBI:29105"/>
        <note>catalytic</note>
    </ligand>
</feature>
<dbReference type="CDD" id="cd14817">
    <property type="entry name" value="D-Ala-D-Ala_dipeptidase_VanX"/>
    <property type="match status" value="1"/>
</dbReference>
<dbReference type="GO" id="GO:0008237">
    <property type="term" value="F:metallopeptidase activity"/>
    <property type="evidence" value="ECO:0007669"/>
    <property type="project" value="UniProtKB-KW"/>
</dbReference>
<comment type="similarity">
    <text evidence="9 10">Belongs to the peptidase M15D family.</text>
</comment>
<accession>A0A7W3QKU4</accession>
<dbReference type="PANTHER" id="PTHR43126:SF1">
    <property type="entry name" value="D-ALANYL-D-ALANINE DIPEPTIDASE"/>
    <property type="match status" value="1"/>
</dbReference>
<keyword evidence="7 9" id="KW-0482">Metalloprotease</keyword>
<comment type="cofactor">
    <cofactor evidence="9">
        <name>Zn(2+)</name>
        <dbReference type="ChEBI" id="CHEBI:29105"/>
    </cofactor>
    <text evidence="9">Binds 1 zinc ion per subunit.</text>
</comment>
<keyword evidence="6 9" id="KW-0224">Dipeptidase</keyword>
<dbReference type="Proteomes" id="UP000572680">
    <property type="component" value="Unassembled WGS sequence"/>
</dbReference>
<dbReference type="InterPro" id="IPR009045">
    <property type="entry name" value="Zn_M74/Hedgehog-like"/>
</dbReference>
<evidence type="ECO:0000256" key="5">
    <source>
        <dbReference type="ARBA" id="ARBA00022833"/>
    </source>
</evidence>
<feature type="signal peptide" evidence="11">
    <location>
        <begin position="1"/>
        <end position="18"/>
    </location>
</feature>
<evidence type="ECO:0000256" key="6">
    <source>
        <dbReference type="ARBA" id="ARBA00022997"/>
    </source>
</evidence>
<evidence type="ECO:0000256" key="1">
    <source>
        <dbReference type="ARBA" id="ARBA00001362"/>
    </source>
</evidence>
<dbReference type="GO" id="GO:0006508">
    <property type="term" value="P:proteolysis"/>
    <property type="evidence" value="ECO:0007669"/>
    <property type="project" value="UniProtKB-KW"/>
</dbReference>
<comment type="function">
    <text evidence="9 10">Catalyzes hydrolysis of the D-alanyl-D-alanine dipeptide.</text>
</comment>
<dbReference type="SUPFAM" id="SSF55166">
    <property type="entry name" value="Hedgehog/DD-peptidase"/>
    <property type="match status" value="1"/>
</dbReference>
<evidence type="ECO:0000256" key="2">
    <source>
        <dbReference type="ARBA" id="ARBA00022670"/>
    </source>
</evidence>
<proteinExistence type="inferred from homology"/>
<dbReference type="Pfam" id="PF01427">
    <property type="entry name" value="Peptidase_M15"/>
    <property type="match status" value="2"/>
</dbReference>
<dbReference type="PIRSF" id="PIRSF026671">
    <property type="entry name" value="AA_dipeptidase"/>
    <property type="match status" value="1"/>
</dbReference>
<feature type="binding site" evidence="9">
    <location>
        <position position="144"/>
    </location>
    <ligand>
        <name>Zn(2+)</name>
        <dbReference type="ChEBI" id="CHEBI:29105"/>
        <note>catalytic</note>
    </ligand>
</feature>
<comment type="caution">
    <text evidence="12">The sequence shown here is derived from an EMBL/GenBank/DDBJ whole genome shotgun (WGS) entry which is preliminary data.</text>
</comment>
<keyword evidence="2 9" id="KW-0645">Protease</keyword>
<organism evidence="12 13">
    <name type="scientific">Actinomadura namibiensis</name>
    <dbReference type="NCBI Taxonomy" id="182080"/>
    <lineage>
        <taxon>Bacteria</taxon>
        <taxon>Bacillati</taxon>
        <taxon>Actinomycetota</taxon>
        <taxon>Actinomycetes</taxon>
        <taxon>Streptosporangiales</taxon>
        <taxon>Thermomonosporaceae</taxon>
        <taxon>Actinomadura</taxon>
    </lineage>
</organism>
<evidence type="ECO:0000256" key="4">
    <source>
        <dbReference type="ARBA" id="ARBA00022801"/>
    </source>
</evidence>
<evidence type="ECO:0000256" key="8">
    <source>
        <dbReference type="ARBA" id="ARBA00023316"/>
    </source>
</evidence>
<feature type="site" description="Transition state stabilizer" evidence="9">
    <location>
        <position position="92"/>
    </location>
</feature>
<dbReference type="GO" id="GO:0160237">
    <property type="term" value="F:D-Ala-D-Ala dipeptidase activity"/>
    <property type="evidence" value="ECO:0007669"/>
    <property type="project" value="UniProtKB-EC"/>
</dbReference>
<dbReference type="Gene3D" id="3.30.1380.10">
    <property type="match status" value="1"/>
</dbReference>
<comment type="catalytic activity">
    <reaction evidence="1 9 10">
        <text>D-alanyl-D-alanine + H2O = 2 D-alanine</text>
        <dbReference type="Rhea" id="RHEA:20661"/>
        <dbReference type="ChEBI" id="CHEBI:15377"/>
        <dbReference type="ChEBI" id="CHEBI:57416"/>
        <dbReference type="ChEBI" id="CHEBI:57822"/>
        <dbReference type="EC" id="3.4.13.22"/>
    </reaction>
</comment>
<dbReference type="GO" id="GO:0071555">
    <property type="term" value="P:cell wall organization"/>
    <property type="evidence" value="ECO:0007669"/>
    <property type="project" value="UniProtKB-KW"/>
</dbReference>
<evidence type="ECO:0000256" key="9">
    <source>
        <dbReference type="HAMAP-Rule" id="MF_01924"/>
    </source>
</evidence>
<dbReference type="PANTHER" id="PTHR43126">
    <property type="entry name" value="D-ALANYL-D-ALANINE DIPEPTIDASE"/>
    <property type="match status" value="1"/>
</dbReference>
<protein>
    <recommendedName>
        <fullName evidence="9 10">D-alanyl-D-alanine dipeptidase</fullName>
        <shortName evidence="9 10">D-Ala-D-Ala dipeptidase</shortName>
        <ecNumber evidence="9 10">3.4.13.22</ecNumber>
    </recommendedName>
</protein>
<keyword evidence="5 9" id="KW-0862">Zinc</keyword>
<keyword evidence="11" id="KW-0732">Signal</keyword>
<dbReference type="HAMAP" id="MF_01924">
    <property type="entry name" value="A_A_dipeptidase"/>
    <property type="match status" value="1"/>
</dbReference>
<gene>
    <name evidence="12" type="ORF">HNR61_001891</name>
</gene>
<dbReference type="AlphaFoldDB" id="A0A7W3QKU4"/>
<evidence type="ECO:0000256" key="11">
    <source>
        <dbReference type="SAM" id="SignalP"/>
    </source>
</evidence>
<keyword evidence="3 9" id="KW-0479">Metal-binding</keyword>
<keyword evidence="13" id="KW-1185">Reference proteome</keyword>
<keyword evidence="8 10" id="KW-0961">Cell wall biogenesis/degradation</keyword>
<dbReference type="EMBL" id="JACJIA010000002">
    <property type="protein sequence ID" value="MBA8950278.1"/>
    <property type="molecule type" value="Genomic_DNA"/>
</dbReference>
<feature type="binding site" evidence="9">
    <location>
        <position position="137"/>
    </location>
    <ligand>
        <name>Zn(2+)</name>
        <dbReference type="ChEBI" id="CHEBI:29105"/>
        <note>catalytic</note>
    </ligand>
</feature>
<evidence type="ECO:0000313" key="12">
    <source>
        <dbReference type="EMBL" id="MBA8950278.1"/>
    </source>
</evidence>